<dbReference type="Proteomes" id="UP000492821">
    <property type="component" value="Unassembled WGS sequence"/>
</dbReference>
<accession>A0A7E4ZT33</accession>
<name>A0A7E4ZT33_PANRE</name>
<feature type="region of interest" description="Disordered" evidence="1">
    <location>
        <begin position="186"/>
        <end position="210"/>
    </location>
</feature>
<evidence type="ECO:0000256" key="1">
    <source>
        <dbReference type="SAM" id="MobiDB-lite"/>
    </source>
</evidence>
<reference evidence="2" key="1">
    <citation type="journal article" date="2013" name="Genetics">
        <title>The draft genome and transcriptome of Panagrellus redivivus are shaped by the harsh demands of a free-living lifestyle.</title>
        <authorList>
            <person name="Srinivasan J."/>
            <person name="Dillman A.R."/>
            <person name="Macchietto M.G."/>
            <person name="Heikkinen L."/>
            <person name="Lakso M."/>
            <person name="Fracchia K.M."/>
            <person name="Antoshechkin I."/>
            <person name="Mortazavi A."/>
            <person name="Wong G."/>
            <person name="Sternberg P.W."/>
        </authorList>
    </citation>
    <scope>NUCLEOTIDE SEQUENCE [LARGE SCALE GENOMIC DNA]</scope>
    <source>
        <strain evidence="2">MT8872</strain>
    </source>
</reference>
<reference evidence="3" key="2">
    <citation type="submission" date="2020-10" db="UniProtKB">
        <authorList>
            <consortium name="WormBaseParasite"/>
        </authorList>
    </citation>
    <scope>IDENTIFICATION</scope>
</reference>
<dbReference type="AlphaFoldDB" id="A0A7E4ZT33"/>
<dbReference type="WBParaSite" id="Pan_g15573.t1">
    <property type="protein sequence ID" value="Pan_g15573.t1"/>
    <property type="gene ID" value="Pan_g15573"/>
</dbReference>
<protein>
    <submittedName>
        <fullName evidence="3">Uncharacterized protein</fullName>
    </submittedName>
</protein>
<feature type="region of interest" description="Disordered" evidence="1">
    <location>
        <begin position="94"/>
        <end position="131"/>
    </location>
</feature>
<organism evidence="2 3">
    <name type="scientific">Panagrellus redivivus</name>
    <name type="common">Microworm</name>
    <dbReference type="NCBI Taxonomy" id="6233"/>
    <lineage>
        <taxon>Eukaryota</taxon>
        <taxon>Metazoa</taxon>
        <taxon>Ecdysozoa</taxon>
        <taxon>Nematoda</taxon>
        <taxon>Chromadorea</taxon>
        <taxon>Rhabditida</taxon>
        <taxon>Tylenchina</taxon>
        <taxon>Panagrolaimomorpha</taxon>
        <taxon>Panagrolaimoidea</taxon>
        <taxon>Panagrolaimidae</taxon>
        <taxon>Panagrellus</taxon>
    </lineage>
</organism>
<evidence type="ECO:0000313" key="3">
    <source>
        <dbReference type="WBParaSite" id="Pan_g15573.t1"/>
    </source>
</evidence>
<sequence>MSAIRGFESRERQMTVRPGCVSPELEGAPGAVGVPLLYGCISAIDLDPEEAKWLEAAQQEIDAQIESFDPVDEEKLAATEKAILAACRDPLSLSKPGFKSPFERVKRQRKTKNDAPENAENGKEQPETANAGVTTIFLADPVLEGLKFTDDARYAVKDAEWLESAKKHFVELSKLTSERRGRMVDPESLFHPSRANDNPSFWHTASKKAT</sequence>
<proteinExistence type="predicted"/>
<feature type="compositionally biased region" description="Basic and acidic residues" evidence="1">
    <location>
        <begin position="101"/>
        <end position="126"/>
    </location>
</feature>
<evidence type="ECO:0000313" key="2">
    <source>
        <dbReference type="Proteomes" id="UP000492821"/>
    </source>
</evidence>
<keyword evidence="2" id="KW-1185">Reference proteome</keyword>